<evidence type="ECO:0000313" key="1">
    <source>
        <dbReference type="EMBL" id="ORX99018.1"/>
    </source>
</evidence>
<name>A0A1Y1YM05_9PLEO</name>
<evidence type="ECO:0000313" key="2">
    <source>
        <dbReference type="Proteomes" id="UP000193144"/>
    </source>
</evidence>
<dbReference type="Proteomes" id="UP000193144">
    <property type="component" value="Unassembled WGS sequence"/>
</dbReference>
<accession>A0A1Y1YM05</accession>
<reference evidence="1 2" key="1">
    <citation type="submission" date="2016-07" db="EMBL/GenBank/DDBJ databases">
        <title>Pervasive Adenine N6-methylation of Active Genes in Fungi.</title>
        <authorList>
            <consortium name="DOE Joint Genome Institute"/>
            <person name="Mondo S.J."/>
            <person name="Dannebaum R.O."/>
            <person name="Kuo R.C."/>
            <person name="Labutti K."/>
            <person name="Haridas S."/>
            <person name="Kuo A."/>
            <person name="Salamov A."/>
            <person name="Ahrendt S.R."/>
            <person name="Lipzen A."/>
            <person name="Sullivan W."/>
            <person name="Andreopoulos W.B."/>
            <person name="Clum A."/>
            <person name="Lindquist E."/>
            <person name="Daum C."/>
            <person name="Ramamoorthy G.K."/>
            <person name="Gryganskyi A."/>
            <person name="Culley D."/>
            <person name="Magnuson J.K."/>
            <person name="James T.Y."/>
            <person name="O'Malley M.A."/>
            <person name="Stajich J.E."/>
            <person name="Spatafora J.W."/>
            <person name="Visel A."/>
            <person name="Grigoriev I.V."/>
        </authorList>
    </citation>
    <scope>NUCLEOTIDE SEQUENCE [LARGE SCALE GENOMIC DNA]</scope>
    <source>
        <strain evidence="1 2">CBS 115471</strain>
    </source>
</reference>
<dbReference type="EMBL" id="MCFA01000205">
    <property type="protein sequence ID" value="ORX99018.1"/>
    <property type="molecule type" value="Genomic_DNA"/>
</dbReference>
<comment type="caution">
    <text evidence="1">The sequence shown here is derived from an EMBL/GenBank/DDBJ whole genome shotgun (WGS) entry which is preliminary data.</text>
</comment>
<protein>
    <submittedName>
        <fullName evidence="1">Uncharacterized protein</fullName>
    </submittedName>
</protein>
<dbReference type="AlphaFoldDB" id="A0A1Y1YM05"/>
<keyword evidence="2" id="KW-1185">Reference proteome</keyword>
<organism evidence="1 2">
    <name type="scientific">Clohesyomyces aquaticus</name>
    <dbReference type="NCBI Taxonomy" id="1231657"/>
    <lineage>
        <taxon>Eukaryota</taxon>
        <taxon>Fungi</taxon>
        <taxon>Dikarya</taxon>
        <taxon>Ascomycota</taxon>
        <taxon>Pezizomycotina</taxon>
        <taxon>Dothideomycetes</taxon>
        <taxon>Pleosporomycetidae</taxon>
        <taxon>Pleosporales</taxon>
        <taxon>Lindgomycetaceae</taxon>
        <taxon>Clohesyomyces</taxon>
    </lineage>
</organism>
<proteinExistence type="predicted"/>
<gene>
    <name evidence="1" type="ORF">BCR34DRAFT_576786</name>
</gene>
<sequence length="59" mass="6741">MNDLAWIWHGADRYADAASLLQDCIVLGIKYLGKEDSFVQESLSQLNGWLPPDEQLEFE</sequence>